<dbReference type="GO" id="GO:0005525">
    <property type="term" value="F:GTP binding"/>
    <property type="evidence" value="ECO:0007669"/>
    <property type="project" value="UniProtKB-KW"/>
</dbReference>
<protein>
    <submittedName>
        <fullName evidence="4">Uncharacterized protein</fullName>
    </submittedName>
</protein>
<dbReference type="InterPro" id="IPR050209">
    <property type="entry name" value="Rab_GTPases_membrane_traffic"/>
</dbReference>
<dbReference type="SMART" id="SM00176">
    <property type="entry name" value="RAN"/>
    <property type="match status" value="1"/>
</dbReference>
<dbReference type="PROSITE" id="PS51419">
    <property type="entry name" value="RAB"/>
    <property type="match status" value="1"/>
</dbReference>
<dbReference type="SMART" id="SM00175">
    <property type="entry name" value="RAB"/>
    <property type="match status" value="1"/>
</dbReference>
<dbReference type="InterPro" id="IPR001806">
    <property type="entry name" value="Small_GTPase"/>
</dbReference>
<dbReference type="SMART" id="SM00174">
    <property type="entry name" value="RHO"/>
    <property type="match status" value="1"/>
</dbReference>
<dbReference type="PRINTS" id="PR00449">
    <property type="entry name" value="RASTRNSFRMNG"/>
</dbReference>
<dbReference type="FunFam" id="3.40.50.300:FF:001072">
    <property type="entry name" value="Rab family GTPase"/>
    <property type="match status" value="1"/>
</dbReference>
<dbReference type="PANTHER" id="PTHR47979">
    <property type="entry name" value="DRAB11-RELATED"/>
    <property type="match status" value="1"/>
</dbReference>
<accession>A0A7S3PGU6</accession>
<keyword evidence="3" id="KW-0342">GTP-binding</keyword>
<keyword evidence="2" id="KW-0547">Nucleotide-binding</keyword>
<dbReference type="AlphaFoldDB" id="A0A7S3PGU6"/>
<dbReference type="InterPro" id="IPR027417">
    <property type="entry name" value="P-loop_NTPase"/>
</dbReference>
<evidence type="ECO:0000256" key="1">
    <source>
        <dbReference type="ARBA" id="ARBA00006270"/>
    </source>
</evidence>
<evidence type="ECO:0000256" key="2">
    <source>
        <dbReference type="ARBA" id="ARBA00022741"/>
    </source>
</evidence>
<dbReference type="Pfam" id="PF00071">
    <property type="entry name" value="Ras"/>
    <property type="match status" value="1"/>
</dbReference>
<reference evidence="4" key="1">
    <citation type="submission" date="2021-01" db="EMBL/GenBank/DDBJ databases">
        <authorList>
            <person name="Corre E."/>
            <person name="Pelletier E."/>
            <person name="Niang G."/>
            <person name="Scheremetjew M."/>
            <person name="Finn R."/>
            <person name="Kale V."/>
            <person name="Holt S."/>
            <person name="Cochrane G."/>
            <person name="Meng A."/>
            <person name="Brown T."/>
            <person name="Cohen L."/>
        </authorList>
    </citation>
    <scope>NUCLEOTIDE SEQUENCE</scope>
    <source>
        <strain evidence="4">GSBS06</strain>
    </source>
</reference>
<name>A0A7S3PGU6_9STRA</name>
<evidence type="ECO:0000313" key="4">
    <source>
        <dbReference type="EMBL" id="CAE0439600.1"/>
    </source>
</evidence>
<evidence type="ECO:0000256" key="3">
    <source>
        <dbReference type="ARBA" id="ARBA00023134"/>
    </source>
</evidence>
<dbReference type="SMART" id="SM00173">
    <property type="entry name" value="RAS"/>
    <property type="match status" value="1"/>
</dbReference>
<dbReference type="SUPFAM" id="SSF52540">
    <property type="entry name" value="P-loop containing nucleoside triphosphate hydrolases"/>
    <property type="match status" value="1"/>
</dbReference>
<sequence length="212" mass="23603">MSKSKEFDYVFKCIIIGDTGTGKSCCLHQFVEGKFRSGPPKHTIGVEFGSKILLIGEEQSVKLQIWDTAGQERFRAITRSYYREAAAALVVYDITDRDSFLHVQNWIRDARSLAGQNICIMIVGNKCDLKEKRQVPLLEASRFAQENSALFLETSALTGQNITEAFYKCAKSVLAKVQSGVIFVRDPLEDNTSKDIQIGGYTVLDDNGLCAC</sequence>
<dbReference type="GO" id="GO:0003924">
    <property type="term" value="F:GTPase activity"/>
    <property type="evidence" value="ECO:0007669"/>
    <property type="project" value="InterPro"/>
</dbReference>
<comment type="similarity">
    <text evidence="1">Belongs to the small GTPase superfamily. Rab family.</text>
</comment>
<dbReference type="PROSITE" id="PS51421">
    <property type="entry name" value="RAS"/>
    <property type="match status" value="1"/>
</dbReference>
<proteinExistence type="inferred from homology"/>
<gene>
    <name evidence="4" type="ORF">ASTO00021_LOCUS9792</name>
</gene>
<dbReference type="NCBIfam" id="TIGR00231">
    <property type="entry name" value="small_GTP"/>
    <property type="match status" value="1"/>
</dbReference>
<dbReference type="InterPro" id="IPR005225">
    <property type="entry name" value="Small_GTP-bd"/>
</dbReference>
<organism evidence="4">
    <name type="scientific">Aplanochytrium stocchinoi</name>
    <dbReference type="NCBI Taxonomy" id="215587"/>
    <lineage>
        <taxon>Eukaryota</taxon>
        <taxon>Sar</taxon>
        <taxon>Stramenopiles</taxon>
        <taxon>Bigyra</taxon>
        <taxon>Labyrinthulomycetes</taxon>
        <taxon>Thraustochytrida</taxon>
        <taxon>Thraustochytriidae</taxon>
        <taxon>Aplanochytrium</taxon>
    </lineage>
</organism>
<dbReference type="Gene3D" id="3.40.50.300">
    <property type="entry name" value="P-loop containing nucleotide triphosphate hydrolases"/>
    <property type="match status" value="1"/>
</dbReference>
<dbReference type="EMBL" id="HBIN01012988">
    <property type="protein sequence ID" value="CAE0439600.1"/>
    <property type="molecule type" value="Transcribed_RNA"/>
</dbReference>